<reference evidence="2" key="1">
    <citation type="submission" date="2018-05" db="EMBL/GenBank/DDBJ databases">
        <title>Draft genome of Mucuna pruriens seed.</title>
        <authorList>
            <person name="Nnadi N.E."/>
            <person name="Vos R."/>
            <person name="Hasami M.H."/>
            <person name="Devisetty U.K."/>
            <person name="Aguiy J.C."/>
        </authorList>
    </citation>
    <scope>NUCLEOTIDE SEQUENCE [LARGE SCALE GENOMIC DNA]</scope>
    <source>
        <strain evidence="2">JCA_2017</strain>
    </source>
</reference>
<proteinExistence type="predicted"/>
<feature type="domain" description="G-patch" evidence="1">
    <location>
        <begin position="157"/>
        <end position="203"/>
    </location>
</feature>
<dbReference type="PANTHER" id="PTHR32108">
    <property type="entry name" value="DNA-DIRECTED RNA POLYMERASE SUBUNIT ALPHA"/>
    <property type="match status" value="1"/>
</dbReference>
<dbReference type="Proteomes" id="UP000257109">
    <property type="component" value="Unassembled WGS sequence"/>
</dbReference>
<evidence type="ECO:0000259" key="1">
    <source>
        <dbReference type="PROSITE" id="PS50174"/>
    </source>
</evidence>
<evidence type="ECO:0000313" key="2">
    <source>
        <dbReference type="EMBL" id="RDY04689.1"/>
    </source>
</evidence>
<dbReference type="InterPro" id="IPR043502">
    <property type="entry name" value="DNA/RNA_pol_sf"/>
</dbReference>
<dbReference type="EMBL" id="QJKJ01002033">
    <property type="protein sequence ID" value="RDY04689.1"/>
    <property type="molecule type" value="Genomic_DNA"/>
</dbReference>
<organism evidence="2 3">
    <name type="scientific">Mucuna pruriens</name>
    <name type="common">Velvet bean</name>
    <name type="synonym">Dolichos pruriens</name>
    <dbReference type="NCBI Taxonomy" id="157652"/>
    <lineage>
        <taxon>Eukaryota</taxon>
        <taxon>Viridiplantae</taxon>
        <taxon>Streptophyta</taxon>
        <taxon>Embryophyta</taxon>
        <taxon>Tracheophyta</taxon>
        <taxon>Spermatophyta</taxon>
        <taxon>Magnoliopsida</taxon>
        <taxon>eudicotyledons</taxon>
        <taxon>Gunneridae</taxon>
        <taxon>Pentapetalae</taxon>
        <taxon>rosids</taxon>
        <taxon>fabids</taxon>
        <taxon>Fabales</taxon>
        <taxon>Fabaceae</taxon>
        <taxon>Papilionoideae</taxon>
        <taxon>50 kb inversion clade</taxon>
        <taxon>NPAAA clade</taxon>
        <taxon>indigoferoid/millettioid clade</taxon>
        <taxon>Phaseoleae</taxon>
        <taxon>Mucuna</taxon>
    </lineage>
</organism>
<dbReference type="STRING" id="157652.A0A371HPH5"/>
<dbReference type="Gene3D" id="3.10.10.10">
    <property type="entry name" value="HIV Type 1 Reverse Transcriptase, subunit A, domain 1"/>
    <property type="match status" value="1"/>
</dbReference>
<dbReference type="InterPro" id="IPR000467">
    <property type="entry name" value="G_patch_dom"/>
</dbReference>
<keyword evidence="3" id="KW-1185">Reference proteome</keyword>
<comment type="caution">
    <text evidence="2">The sequence shown here is derived from an EMBL/GenBank/DDBJ whole genome shotgun (WGS) entry which is preliminary data.</text>
</comment>
<dbReference type="AlphaFoldDB" id="A0A371HPH5"/>
<accession>A0A371HPH5</accession>
<dbReference type="SMART" id="SM00443">
    <property type="entry name" value="G_patch"/>
    <property type="match status" value="1"/>
</dbReference>
<gene>
    <name evidence="2" type="ORF">CR513_11558</name>
</gene>
<dbReference type="PROSITE" id="PS50174">
    <property type="entry name" value="G_PATCH"/>
    <property type="match status" value="1"/>
</dbReference>
<protein>
    <recommendedName>
        <fullName evidence="1">G-patch domain-containing protein</fullName>
    </recommendedName>
</protein>
<sequence>MNSESHRKVLIKVLNEAYVDKNISVDKLEGIVGHILVNNYLAFSDEEIPAEGRGHNQALNISIKYLDRLLTKVLIDNDSSLNVLPKSTLDKLPYDKNKIQSSSTIVRAFDESHREVVGEIEILVQIGPFEFQIHFQSLEIANTTLAIGTKKENKLSPLRVGAKMMIKKGYRVGKGLGRNLEGITRPVQVRGNLGKLGLGYQLHGKIPRKTLTSSQKRVAHLWEYFVNNGFANQVKEEADESEGKGLEDYIHSWSYKTGAANWTVFDVPEGIEIINLGPAKEKKEVKVGAVMRPKDRRNLVQLLMEYVDIFAWSYRDMPGLDNEIVEHKIPLEPHYPLIKQKLRIMSPDVSLKIKEEMRKQLEAGFLTVAKYPQCVANIVPIPKKDGKVRMCVDYRDLNKASPKDDFPLLHIDVLVDNTT</sequence>
<name>A0A371HPH5_MUCPR</name>
<dbReference type="PANTHER" id="PTHR32108:SF5">
    <property type="entry name" value="DYNACTIN SUBUNIT 1-LIKE"/>
    <property type="match status" value="1"/>
</dbReference>
<dbReference type="SUPFAM" id="SSF56672">
    <property type="entry name" value="DNA/RNA polymerases"/>
    <property type="match status" value="1"/>
</dbReference>
<evidence type="ECO:0000313" key="3">
    <source>
        <dbReference type="Proteomes" id="UP000257109"/>
    </source>
</evidence>
<dbReference type="GO" id="GO:0003676">
    <property type="term" value="F:nucleic acid binding"/>
    <property type="evidence" value="ECO:0007669"/>
    <property type="project" value="InterPro"/>
</dbReference>
<feature type="non-terminal residue" evidence="2">
    <location>
        <position position="1"/>
    </location>
</feature>
<dbReference type="Pfam" id="PF01585">
    <property type="entry name" value="G-patch"/>
    <property type="match status" value="1"/>
</dbReference>
<dbReference type="OrthoDB" id="101614at2759"/>